<name>A0A2N9AX44_METEX</name>
<accession>A0A2N9AX44</accession>
<dbReference type="EMBL" id="LT962688">
    <property type="protein sequence ID" value="SOR31891.1"/>
    <property type="molecule type" value="Genomic_DNA"/>
</dbReference>
<evidence type="ECO:0000313" key="2">
    <source>
        <dbReference type="Proteomes" id="UP000233769"/>
    </source>
</evidence>
<protein>
    <submittedName>
        <fullName evidence="1">Uncharacterized protein</fullName>
    </submittedName>
</protein>
<dbReference type="Proteomes" id="UP000233769">
    <property type="component" value="Chromosome tk0001"/>
</dbReference>
<sequence>MDRAEVCRMLNGPLPGLVQMSVTVWAPWRRLGNAADRVRGRGGRPCITAFRNPMATFSADALERKGVGAVQAA</sequence>
<evidence type="ECO:0000313" key="1">
    <source>
        <dbReference type="EMBL" id="SOR31891.1"/>
    </source>
</evidence>
<reference evidence="2" key="1">
    <citation type="submission" date="2017-10" db="EMBL/GenBank/DDBJ databases">
        <authorList>
            <person name="Regsiter A."/>
            <person name="William W."/>
        </authorList>
    </citation>
    <scope>NUCLEOTIDE SEQUENCE [LARGE SCALE GENOMIC DNA]</scope>
</reference>
<proteinExistence type="predicted"/>
<gene>
    <name evidence="1" type="ORF">TK0001_5315</name>
</gene>
<dbReference type="AlphaFoldDB" id="A0A2N9AX44"/>
<organism evidence="1 2">
    <name type="scientific">Methylorubrum extorquens</name>
    <name type="common">Methylobacterium dichloromethanicum</name>
    <name type="synonym">Methylobacterium extorquens</name>
    <dbReference type="NCBI Taxonomy" id="408"/>
    <lineage>
        <taxon>Bacteria</taxon>
        <taxon>Pseudomonadati</taxon>
        <taxon>Pseudomonadota</taxon>
        <taxon>Alphaproteobacteria</taxon>
        <taxon>Hyphomicrobiales</taxon>
        <taxon>Methylobacteriaceae</taxon>
        <taxon>Methylorubrum</taxon>
    </lineage>
</organism>